<name>A0A7S1BBX6_9STRA</name>
<dbReference type="InterPro" id="IPR002472">
    <property type="entry name" value="Palm_thioest"/>
</dbReference>
<keyword evidence="4" id="KW-0378">Hydrolase</keyword>
<evidence type="ECO:0000256" key="1">
    <source>
        <dbReference type="ARBA" id="ARBA00012423"/>
    </source>
</evidence>
<protein>
    <recommendedName>
        <fullName evidence="2">Palmitoyl-protein thioesterase 1</fullName>
        <ecNumber evidence="1">3.1.2.22</ecNumber>
    </recommendedName>
    <alternativeName>
        <fullName evidence="7">Palmitoyl-protein hydrolase 1</fullName>
    </alternativeName>
</protein>
<organism evidence="9">
    <name type="scientific">Corethron hystrix</name>
    <dbReference type="NCBI Taxonomy" id="216773"/>
    <lineage>
        <taxon>Eukaryota</taxon>
        <taxon>Sar</taxon>
        <taxon>Stramenopiles</taxon>
        <taxon>Ochrophyta</taxon>
        <taxon>Bacillariophyta</taxon>
        <taxon>Coscinodiscophyceae</taxon>
        <taxon>Corethrophycidae</taxon>
        <taxon>Corethrales</taxon>
        <taxon>Corethraceae</taxon>
        <taxon>Corethron</taxon>
    </lineage>
</organism>
<gene>
    <name evidence="9" type="ORF">CHYS00102_LOCUS8910</name>
</gene>
<reference evidence="9" key="1">
    <citation type="submission" date="2021-01" db="EMBL/GenBank/DDBJ databases">
        <authorList>
            <person name="Corre E."/>
            <person name="Pelletier E."/>
            <person name="Niang G."/>
            <person name="Scheremetjew M."/>
            <person name="Finn R."/>
            <person name="Kale V."/>
            <person name="Holt S."/>
            <person name="Cochrane G."/>
            <person name="Meng A."/>
            <person name="Brown T."/>
            <person name="Cohen L."/>
        </authorList>
    </citation>
    <scope>NUCLEOTIDE SEQUENCE</scope>
    <source>
        <strain evidence="9">308</strain>
    </source>
</reference>
<proteinExistence type="predicted"/>
<dbReference type="Pfam" id="PF02089">
    <property type="entry name" value="Palm_thioest"/>
    <property type="match status" value="1"/>
</dbReference>
<dbReference type="PANTHER" id="PTHR11247:SF8">
    <property type="entry name" value="PALMITOYL-PROTEIN THIOESTERASE 1"/>
    <property type="match status" value="1"/>
</dbReference>
<keyword evidence="5" id="KW-1015">Disulfide bond</keyword>
<dbReference type="InterPro" id="IPR029058">
    <property type="entry name" value="AB_hydrolase_fold"/>
</dbReference>
<evidence type="ECO:0000256" key="4">
    <source>
        <dbReference type="ARBA" id="ARBA00022801"/>
    </source>
</evidence>
<dbReference type="PRINTS" id="PR00414">
    <property type="entry name" value="PPTHIESTRASE"/>
</dbReference>
<keyword evidence="3 8" id="KW-0732">Signal</keyword>
<feature type="signal peptide" evidence="8">
    <location>
        <begin position="1"/>
        <end position="30"/>
    </location>
</feature>
<dbReference type="EC" id="3.1.2.22" evidence="1"/>
<accession>A0A7S1BBX6</accession>
<dbReference type="SUPFAM" id="SSF53474">
    <property type="entry name" value="alpha/beta-Hydrolases"/>
    <property type="match status" value="1"/>
</dbReference>
<evidence type="ECO:0000256" key="7">
    <source>
        <dbReference type="ARBA" id="ARBA00031934"/>
    </source>
</evidence>
<dbReference type="Gene3D" id="3.40.50.1820">
    <property type="entry name" value="alpha/beta hydrolase"/>
    <property type="match status" value="1"/>
</dbReference>
<dbReference type="GO" id="GO:0005764">
    <property type="term" value="C:lysosome"/>
    <property type="evidence" value="ECO:0007669"/>
    <property type="project" value="TreeGrafter"/>
</dbReference>
<feature type="chain" id="PRO_5030976235" description="Palmitoyl-protein thioesterase 1" evidence="8">
    <location>
        <begin position="31"/>
        <end position="407"/>
    </location>
</feature>
<sequence length="407" mass="44776">MSACQKNILTRSFFLSAILFESTLLDRAVATIQPCPPVSDSTAHDRESPEDVALHPRLFFPKLCSLIDRARSSSAAVEANLAEELASSPLSSTYRSPDFAEFPATNMLRTSRRAAENGPSVRDPDPIPIVMAHGLGDSCFNRGLQKLANLTSSQTGRATWCVPQGDTRNRDVIASFLVSMDDTVDAFAEQVRSDPRTADGFDAIGFSQGCNIVRGYIAKYNDPPVRTFMSVNGVNAGVAALPNCSPRGPGKIGSACEAIAEATGSLAYNKFVQSFLFPANYYRDPELLESHGYRKYSQIARWSNEGYANNGTLNENFARTDKFVWVLATRDTVVFPREGEHWGALDPDAEDPFTAKALDMKSTSWYENDSFGLRAADEAGKFHFESFPGNHLGFSTEDYARWIDAYF</sequence>
<evidence type="ECO:0000256" key="6">
    <source>
        <dbReference type="ARBA" id="ARBA00023180"/>
    </source>
</evidence>
<dbReference type="EMBL" id="HBFR01012373">
    <property type="protein sequence ID" value="CAD8881722.1"/>
    <property type="molecule type" value="Transcribed_RNA"/>
</dbReference>
<evidence type="ECO:0000256" key="8">
    <source>
        <dbReference type="SAM" id="SignalP"/>
    </source>
</evidence>
<evidence type="ECO:0000256" key="5">
    <source>
        <dbReference type="ARBA" id="ARBA00023157"/>
    </source>
</evidence>
<dbReference type="GO" id="GO:0008474">
    <property type="term" value="F:palmitoyl-(protein) hydrolase activity"/>
    <property type="evidence" value="ECO:0007669"/>
    <property type="project" value="UniProtKB-EC"/>
</dbReference>
<keyword evidence="6" id="KW-0325">Glycoprotein</keyword>
<evidence type="ECO:0000256" key="3">
    <source>
        <dbReference type="ARBA" id="ARBA00022729"/>
    </source>
</evidence>
<evidence type="ECO:0000313" key="9">
    <source>
        <dbReference type="EMBL" id="CAD8881722.1"/>
    </source>
</evidence>
<dbReference type="PANTHER" id="PTHR11247">
    <property type="entry name" value="PALMITOYL-PROTEIN THIOESTERASE/DOLICHYLDIPHOSPHATASE 1"/>
    <property type="match status" value="1"/>
</dbReference>
<evidence type="ECO:0000256" key="2">
    <source>
        <dbReference type="ARBA" id="ARBA00014212"/>
    </source>
</evidence>
<dbReference type="AlphaFoldDB" id="A0A7S1BBX6"/>